<protein>
    <submittedName>
        <fullName evidence="5">Ribose-phosphate pyrophosphokinase</fullName>
    </submittedName>
</protein>
<feature type="domain" description="Phosphoribosyltransferase" evidence="3">
    <location>
        <begin position="165"/>
        <end position="269"/>
    </location>
</feature>
<keyword evidence="6" id="KW-1185">Reference proteome</keyword>
<keyword evidence="5" id="KW-0418">Kinase</keyword>
<dbReference type="STRING" id="1123014.SAMN02745746_01255"/>
<keyword evidence="1 2" id="KW-0545">Nucleotide biosynthesis</keyword>
<accession>A0A1Y6BLQ2</accession>
<organism evidence="5 6">
    <name type="scientific">Pseudogulbenkiania subflava DSM 22618</name>
    <dbReference type="NCBI Taxonomy" id="1123014"/>
    <lineage>
        <taxon>Bacteria</taxon>
        <taxon>Pseudomonadati</taxon>
        <taxon>Pseudomonadota</taxon>
        <taxon>Betaproteobacteria</taxon>
        <taxon>Neisseriales</taxon>
        <taxon>Chromobacteriaceae</taxon>
        <taxon>Pseudogulbenkiania</taxon>
    </lineage>
</organism>
<dbReference type="GO" id="GO:0006015">
    <property type="term" value="P:5-phosphoribose 1-diphosphate biosynthetic process"/>
    <property type="evidence" value="ECO:0007669"/>
    <property type="project" value="TreeGrafter"/>
</dbReference>
<dbReference type="NCBIfam" id="TIGR01251">
    <property type="entry name" value="ribP_PPkin"/>
    <property type="match status" value="1"/>
</dbReference>
<dbReference type="InterPro" id="IPR005946">
    <property type="entry name" value="Rib-P_diPkinase"/>
</dbReference>
<evidence type="ECO:0000313" key="5">
    <source>
        <dbReference type="EMBL" id="SMF10053.1"/>
    </source>
</evidence>
<dbReference type="GO" id="GO:0005737">
    <property type="term" value="C:cytoplasm"/>
    <property type="evidence" value="ECO:0007669"/>
    <property type="project" value="TreeGrafter"/>
</dbReference>
<gene>
    <name evidence="5" type="ORF">SAMN02745746_01255</name>
</gene>
<dbReference type="PANTHER" id="PTHR10210">
    <property type="entry name" value="RIBOSE-PHOSPHATE DIPHOSPHOKINASE FAMILY MEMBER"/>
    <property type="match status" value="1"/>
</dbReference>
<dbReference type="SMART" id="SM01400">
    <property type="entry name" value="Pribosyltran_N"/>
    <property type="match status" value="1"/>
</dbReference>
<dbReference type="CDD" id="cd06223">
    <property type="entry name" value="PRTases_typeI"/>
    <property type="match status" value="1"/>
</dbReference>
<dbReference type="NCBIfam" id="NF005537">
    <property type="entry name" value="PRK07199.1"/>
    <property type="match status" value="1"/>
</dbReference>
<dbReference type="GO" id="GO:0006164">
    <property type="term" value="P:purine nucleotide biosynthetic process"/>
    <property type="evidence" value="ECO:0007669"/>
    <property type="project" value="TreeGrafter"/>
</dbReference>
<dbReference type="RefSeq" id="WP_085275583.1">
    <property type="nucleotide sequence ID" value="NZ_FXAG01000005.1"/>
</dbReference>
<dbReference type="SUPFAM" id="SSF53271">
    <property type="entry name" value="PRTase-like"/>
    <property type="match status" value="2"/>
</dbReference>
<dbReference type="Proteomes" id="UP000192920">
    <property type="component" value="Unassembled WGS sequence"/>
</dbReference>
<comment type="similarity">
    <text evidence="2">Belongs to the ribose-phosphate pyrophosphokinase family.</text>
</comment>
<dbReference type="Gene3D" id="3.40.50.2020">
    <property type="match status" value="2"/>
</dbReference>
<name>A0A1Y6BLQ2_9NEIS</name>
<dbReference type="InterPro" id="IPR029057">
    <property type="entry name" value="PRTase-like"/>
</dbReference>
<reference evidence="6" key="1">
    <citation type="submission" date="2017-04" db="EMBL/GenBank/DDBJ databases">
        <authorList>
            <person name="Varghese N."/>
            <person name="Submissions S."/>
        </authorList>
    </citation>
    <scope>NUCLEOTIDE SEQUENCE [LARGE SCALE GENOMIC DNA]</scope>
    <source>
        <strain evidence="6">DSM 22618</strain>
    </source>
</reference>
<evidence type="ECO:0000256" key="2">
    <source>
        <dbReference type="RuleBase" id="RU004324"/>
    </source>
</evidence>
<dbReference type="AlphaFoldDB" id="A0A1Y6BLQ2"/>
<feature type="domain" description="Ribose-phosphate pyrophosphokinase N-terminal" evidence="4">
    <location>
        <begin position="28"/>
        <end position="118"/>
    </location>
</feature>
<dbReference type="EMBL" id="FXAG01000005">
    <property type="protein sequence ID" value="SMF10053.1"/>
    <property type="molecule type" value="Genomic_DNA"/>
</dbReference>
<evidence type="ECO:0000313" key="6">
    <source>
        <dbReference type="Proteomes" id="UP000192920"/>
    </source>
</evidence>
<dbReference type="InterPro" id="IPR000836">
    <property type="entry name" value="PRTase_dom"/>
</dbReference>
<evidence type="ECO:0000259" key="3">
    <source>
        <dbReference type="Pfam" id="PF00156"/>
    </source>
</evidence>
<dbReference type="Pfam" id="PF13793">
    <property type="entry name" value="Pribosyltran_N"/>
    <property type="match status" value="1"/>
</dbReference>
<evidence type="ECO:0000256" key="1">
    <source>
        <dbReference type="ARBA" id="ARBA00022727"/>
    </source>
</evidence>
<sequence length="300" mass="32098">MKTVLLPLPGNEALAAALLAQPALAGQAEGGELLVRSFPDGETHLQLLCDVAGAKVVLVATLDRPDSKLLPLLFAAALVRDYGAAEVGLLAPYLAYMRQDTRFHPGEGVTARYFAETLSPRLDWLVTVDPHLHRIARLEQVYRCATRVVHAAPAMAEWIAANVPMPLLIGPDEESRQWVAEVAALAQAPYLVLSKTRHGDRQVEVSRPDITRLSGHTPVLVDDIVSTAHTMAETLQHLRQLGANPAVCVAVHAIFTAGAVDLLTGAGAARVVSCNTVVHPSNAIALERWLAEAIQSMPVG</sequence>
<dbReference type="GO" id="GO:0004749">
    <property type="term" value="F:ribose phosphate diphosphokinase activity"/>
    <property type="evidence" value="ECO:0007669"/>
    <property type="project" value="TreeGrafter"/>
</dbReference>
<dbReference type="Pfam" id="PF00156">
    <property type="entry name" value="Pribosyltran"/>
    <property type="match status" value="1"/>
</dbReference>
<keyword evidence="5" id="KW-0808">Transferase</keyword>
<dbReference type="GO" id="GO:0016301">
    <property type="term" value="F:kinase activity"/>
    <property type="evidence" value="ECO:0007669"/>
    <property type="project" value="UniProtKB-KW"/>
</dbReference>
<proteinExistence type="inferred from homology"/>
<dbReference type="GO" id="GO:0000287">
    <property type="term" value="F:magnesium ion binding"/>
    <property type="evidence" value="ECO:0007669"/>
    <property type="project" value="InterPro"/>
</dbReference>
<dbReference type="InterPro" id="IPR029099">
    <property type="entry name" value="Pribosyltran_N"/>
</dbReference>
<evidence type="ECO:0000259" key="4">
    <source>
        <dbReference type="Pfam" id="PF13793"/>
    </source>
</evidence>
<dbReference type="PANTHER" id="PTHR10210:SF41">
    <property type="entry name" value="RIBOSE-PHOSPHATE PYROPHOSPHOKINASE 1, CHLOROPLASTIC"/>
    <property type="match status" value="1"/>
</dbReference>
<dbReference type="GO" id="GO:0002189">
    <property type="term" value="C:ribose phosphate diphosphokinase complex"/>
    <property type="evidence" value="ECO:0007669"/>
    <property type="project" value="TreeGrafter"/>
</dbReference>